<accession>A0A951UKU3</accession>
<evidence type="ECO:0000313" key="1">
    <source>
        <dbReference type="EMBL" id="MBW4657981.1"/>
    </source>
</evidence>
<comment type="caution">
    <text evidence="1">The sequence shown here is derived from an EMBL/GenBank/DDBJ whole genome shotgun (WGS) entry which is preliminary data.</text>
</comment>
<evidence type="ECO:0000313" key="2">
    <source>
        <dbReference type="Proteomes" id="UP000757435"/>
    </source>
</evidence>
<sequence>MFFDLLVAPLTAPLNGIAWIGEKILEQANIALDEKENLSKRLLSLQLAFDMGEISEEDFETQEEELLLAIQAEADAVHAESEELSHELS</sequence>
<reference evidence="1" key="1">
    <citation type="submission" date="2021-05" db="EMBL/GenBank/DDBJ databases">
        <authorList>
            <person name="Pietrasiak N."/>
            <person name="Ward R."/>
            <person name="Stajich J.E."/>
            <person name="Kurbessoian T."/>
        </authorList>
    </citation>
    <scope>NUCLEOTIDE SEQUENCE</scope>
    <source>
        <strain evidence="1">UHER 2000/2452</strain>
    </source>
</reference>
<organism evidence="1 2">
    <name type="scientific">Drouetiella hepatica Uher 2000/2452</name>
    <dbReference type="NCBI Taxonomy" id="904376"/>
    <lineage>
        <taxon>Bacteria</taxon>
        <taxon>Bacillati</taxon>
        <taxon>Cyanobacteriota</taxon>
        <taxon>Cyanophyceae</taxon>
        <taxon>Oculatellales</taxon>
        <taxon>Oculatellaceae</taxon>
        <taxon>Drouetiella</taxon>
    </lineage>
</organism>
<dbReference type="InterPro" id="IPR007804">
    <property type="entry name" value="GvpG"/>
</dbReference>
<gene>
    <name evidence="1" type="ORF">KME15_04855</name>
</gene>
<proteinExistence type="predicted"/>
<reference evidence="1" key="2">
    <citation type="journal article" date="2022" name="Microbiol. Resour. Announc.">
        <title>Metagenome Sequencing to Explore Phylogenomics of Terrestrial Cyanobacteria.</title>
        <authorList>
            <person name="Ward R.D."/>
            <person name="Stajich J.E."/>
            <person name="Johansen J.R."/>
            <person name="Huntemann M."/>
            <person name="Clum A."/>
            <person name="Foster B."/>
            <person name="Foster B."/>
            <person name="Roux S."/>
            <person name="Palaniappan K."/>
            <person name="Varghese N."/>
            <person name="Mukherjee S."/>
            <person name="Reddy T.B.K."/>
            <person name="Daum C."/>
            <person name="Copeland A."/>
            <person name="Chen I.A."/>
            <person name="Ivanova N.N."/>
            <person name="Kyrpides N.C."/>
            <person name="Shapiro N."/>
            <person name="Eloe-Fadrosh E.A."/>
            <person name="Pietrasiak N."/>
        </authorList>
    </citation>
    <scope>NUCLEOTIDE SEQUENCE</scope>
    <source>
        <strain evidence="1">UHER 2000/2452</strain>
    </source>
</reference>
<dbReference type="Proteomes" id="UP000757435">
    <property type="component" value="Unassembled WGS sequence"/>
</dbReference>
<dbReference type="EMBL" id="JAHHHD010000003">
    <property type="protein sequence ID" value="MBW4657981.1"/>
    <property type="molecule type" value="Genomic_DNA"/>
</dbReference>
<dbReference type="AlphaFoldDB" id="A0A951UKU3"/>
<dbReference type="Pfam" id="PF05120">
    <property type="entry name" value="GvpG"/>
    <property type="match status" value="1"/>
</dbReference>
<protein>
    <submittedName>
        <fullName evidence="1">Gas vesicle protein GvpG</fullName>
    </submittedName>
</protein>
<name>A0A951UKU3_9CYAN</name>